<protein>
    <submittedName>
        <fullName evidence="1">Uncharacterized protein</fullName>
    </submittedName>
</protein>
<dbReference type="Proteomes" id="UP001642464">
    <property type="component" value="Unassembled WGS sequence"/>
</dbReference>
<accession>A0ABP0LRV5</accession>
<sequence>MAGRQLVPVLPEAAMSWEEAEDLAMWTRSCQKQTLDGVAVFEQSGSLSGGFNEMEQQMESFDVAKDEHHNVHTHDGLVILITMLARCKERAVVLHVGRGFGHVGPWILESSGRSQCNGNCDGKHHSAPVHAVGPVLCHRAAKVLQLFKWPKLKQKLSEDECATELIDLQRFGCVTEKVLKLVGTWPGIRILYYFSQRLSKHPAAAKASKPWITATEFTEYTALYPAAFGYAVAVAHSIVDEYNNSTSLDAASMVLQWRDRIQERVPSPEEALQLAQAEIET</sequence>
<keyword evidence="2" id="KW-1185">Reference proteome</keyword>
<evidence type="ECO:0000313" key="1">
    <source>
        <dbReference type="EMBL" id="CAK9041342.1"/>
    </source>
</evidence>
<proteinExistence type="predicted"/>
<evidence type="ECO:0000313" key="2">
    <source>
        <dbReference type="Proteomes" id="UP001642464"/>
    </source>
</evidence>
<dbReference type="EMBL" id="CAXAMM010017535">
    <property type="protein sequence ID" value="CAK9041342.1"/>
    <property type="molecule type" value="Genomic_DNA"/>
</dbReference>
<name>A0ABP0LRV5_9DINO</name>
<reference evidence="1 2" key="1">
    <citation type="submission" date="2024-02" db="EMBL/GenBank/DDBJ databases">
        <authorList>
            <person name="Chen Y."/>
            <person name="Shah S."/>
            <person name="Dougan E. K."/>
            <person name="Thang M."/>
            <person name="Chan C."/>
        </authorList>
    </citation>
    <scope>NUCLEOTIDE SEQUENCE [LARGE SCALE GENOMIC DNA]</scope>
</reference>
<organism evidence="1 2">
    <name type="scientific">Durusdinium trenchii</name>
    <dbReference type="NCBI Taxonomy" id="1381693"/>
    <lineage>
        <taxon>Eukaryota</taxon>
        <taxon>Sar</taxon>
        <taxon>Alveolata</taxon>
        <taxon>Dinophyceae</taxon>
        <taxon>Suessiales</taxon>
        <taxon>Symbiodiniaceae</taxon>
        <taxon>Durusdinium</taxon>
    </lineage>
</organism>
<gene>
    <name evidence="1" type="ORF">SCF082_LOCUS23896</name>
</gene>
<comment type="caution">
    <text evidence="1">The sequence shown here is derived from an EMBL/GenBank/DDBJ whole genome shotgun (WGS) entry which is preliminary data.</text>
</comment>